<keyword evidence="4" id="KW-0964">Secreted</keyword>
<evidence type="ECO:0000256" key="5">
    <source>
        <dbReference type="ARBA" id="ARBA00022729"/>
    </source>
</evidence>
<evidence type="ECO:0000256" key="8">
    <source>
        <dbReference type="SAM" id="SignalP"/>
    </source>
</evidence>
<dbReference type="Pfam" id="PF02415">
    <property type="entry name" value="Chlam_PMP"/>
    <property type="match status" value="1"/>
</dbReference>
<evidence type="ECO:0000313" key="10">
    <source>
        <dbReference type="Proteomes" id="UP000291562"/>
    </source>
</evidence>
<dbReference type="KEGG" id="xbc:ELE36_17845"/>
<dbReference type="InterPro" id="IPR003368">
    <property type="entry name" value="POMP_repeat"/>
</dbReference>
<keyword evidence="6" id="KW-0472">Membrane</keyword>
<evidence type="ECO:0000256" key="7">
    <source>
        <dbReference type="ARBA" id="ARBA00023237"/>
    </source>
</evidence>
<evidence type="ECO:0000256" key="2">
    <source>
        <dbReference type="ARBA" id="ARBA00004442"/>
    </source>
</evidence>
<dbReference type="NCBIfam" id="TIGR01376">
    <property type="entry name" value="POMP_repeat"/>
    <property type="match status" value="1"/>
</dbReference>
<evidence type="ECO:0000256" key="4">
    <source>
        <dbReference type="ARBA" id="ARBA00022525"/>
    </source>
</evidence>
<dbReference type="SUPFAM" id="SSF51126">
    <property type="entry name" value="Pectin lyase-like"/>
    <property type="match status" value="1"/>
</dbReference>
<keyword evidence="7" id="KW-0998">Cell outer membrane</keyword>
<evidence type="ECO:0000313" key="9">
    <source>
        <dbReference type="EMBL" id="QBB72079.1"/>
    </source>
</evidence>
<dbReference type="GO" id="GO:0005576">
    <property type="term" value="C:extracellular region"/>
    <property type="evidence" value="ECO:0007669"/>
    <property type="project" value="UniProtKB-SubCell"/>
</dbReference>
<keyword evidence="5 8" id="KW-0732">Signal</keyword>
<dbReference type="EMBL" id="CP035704">
    <property type="protein sequence ID" value="QBB72079.1"/>
    <property type="molecule type" value="Genomic_DNA"/>
</dbReference>
<feature type="signal peptide" evidence="8">
    <location>
        <begin position="1"/>
        <end position="47"/>
    </location>
</feature>
<dbReference type="InterPro" id="IPR011050">
    <property type="entry name" value="Pectin_lyase_fold/virulence"/>
</dbReference>
<evidence type="ECO:0000256" key="6">
    <source>
        <dbReference type="ARBA" id="ARBA00023136"/>
    </source>
</evidence>
<gene>
    <name evidence="9" type="ORF">ELE36_17845</name>
</gene>
<reference evidence="9 10" key="1">
    <citation type="submission" date="2019-01" db="EMBL/GenBank/DDBJ databases">
        <title>Pseudolysobacter antarctica gen. nov., sp. nov., isolated from Fildes Peninsula, Antarctica.</title>
        <authorList>
            <person name="Wei Z."/>
            <person name="Peng F."/>
        </authorList>
    </citation>
    <scope>NUCLEOTIDE SEQUENCE [LARGE SCALE GENOMIC DNA]</scope>
    <source>
        <strain evidence="9 10">AQ6-296</strain>
    </source>
</reference>
<keyword evidence="10" id="KW-1185">Reference proteome</keyword>
<dbReference type="SMART" id="SM00710">
    <property type="entry name" value="PbH1"/>
    <property type="match status" value="5"/>
</dbReference>
<name>A0A411HNL6_9GAMM</name>
<organism evidence="9 10">
    <name type="scientific">Pseudolysobacter antarcticus</name>
    <dbReference type="NCBI Taxonomy" id="2511995"/>
    <lineage>
        <taxon>Bacteria</taxon>
        <taxon>Pseudomonadati</taxon>
        <taxon>Pseudomonadota</taxon>
        <taxon>Gammaproteobacteria</taxon>
        <taxon>Lysobacterales</taxon>
        <taxon>Rhodanobacteraceae</taxon>
        <taxon>Pseudolysobacter</taxon>
    </lineage>
</organism>
<feature type="chain" id="PRO_5019147158" description="Right-handed parallel beta-helix repeat-containing protein" evidence="8">
    <location>
        <begin position="48"/>
        <end position="406"/>
    </location>
</feature>
<dbReference type="Proteomes" id="UP000291562">
    <property type="component" value="Chromosome"/>
</dbReference>
<dbReference type="GO" id="GO:0009279">
    <property type="term" value="C:cell outer membrane"/>
    <property type="evidence" value="ECO:0007669"/>
    <property type="project" value="UniProtKB-SubCell"/>
</dbReference>
<dbReference type="InterPro" id="IPR006626">
    <property type="entry name" value="PbH1"/>
</dbReference>
<dbReference type="AlphaFoldDB" id="A0A411HNL6"/>
<dbReference type="Gene3D" id="2.160.20.10">
    <property type="entry name" value="Single-stranded right-handed beta-helix, Pectin lyase-like"/>
    <property type="match status" value="1"/>
</dbReference>
<evidence type="ECO:0000256" key="3">
    <source>
        <dbReference type="ARBA" id="ARBA00004613"/>
    </source>
</evidence>
<evidence type="ECO:0008006" key="11">
    <source>
        <dbReference type="Google" id="ProtNLM"/>
    </source>
</evidence>
<evidence type="ECO:0000256" key="1">
    <source>
        <dbReference type="ARBA" id="ARBA00004196"/>
    </source>
</evidence>
<dbReference type="InterPro" id="IPR012334">
    <property type="entry name" value="Pectin_lyas_fold"/>
</dbReference>
<protein>
    <recommendedName>
        <fullName evidence="11">Right-handed parallel beta-helix repeat-containing protein</fullName>
    </recommendedName>
</protein>
<sequence>MTNGVFRSCPLPGRRKGVAVMYIIRYPRASFLLLLCSLVFATINAHACSATAQDVLFVGNTTSDSACNYNTIQGAINAATCPVGTKIFVTSELTYTAQHLSISNKNITLIGSAPTAHCNSLSLVCGILFPCPTNPLETISGSGHSGDSVITIRGASNVTLQYLTISDGHDSDSGSGGGIDYDGTGSLTVDTSTVTNNTAGYGGGINVKGTGGPAELHINHRTLITDNTAKTSGGGIRVEGKAYLFMLADYTWVYNNTALAGYGGGVEIIGPAAGYIGSPGYAGIPVIYENQAKHGGGISVNAGSTGSLQDATLDLFSTDPQLPVRVSNNTASATGGGIYVQPYVSSAVENDRGFALVCATNFRIDNNIAKEGSAIYSDEENVTLGGLRAARLISTAHNAVIFRMLR</sequence>
<dbReference type="RefSeq" id="WP_129835703.1">
    <property type="nucleotide sequence ID" value="NZ_CP035704.1"/>
</dbReference>
<dbReference type="OrthoDB" id="5758889at2"/>
<proteinExistence type="predicted"/>
<comment type="subcellular location">
    <subcellularLocation>
        <location evidence="1">Cell envelope</location>
    </subcellularLocation>
    <subcellularLocation>
        <location evidence="2">Cell outer membrane</location>
    </subcellularLocation>
    <subcellularLocation>
        <location evidence="3">Secreted</location>
    </subcellularLocation>
</comment>
<accession>A0A411HNL6</accession>